<proteinExistence type="predicted"/>
<dbReference type="GO" id="GO:0030234">
    <property type="term" value="F:enzyme regulator activity"/>
    <property type="evidence" value="ECO:0007669"/>
    <property type="project" value="TreeGrafter"/>
</dbReference>
<dbReference type="PANTHER" id="PTHR38038:SF1">
    <property type="entry name" value="PENICILLIN-BINDING PROTEIN ACTIVATOR LPOA"/>
    <property type="match status" value="1"/>
</dbReference>
<dbReference type="PROSITE" id="PS51257">
    <property type="entry name" value="PROKAR_LIPOPROTEIN"/>
    <property type="match status" value="1"/>
</dbReference>
<dbReference type="Gene3D" id="1.25.40.650">
    <property type="match status" value="1"/>
</dbReference>
<dbReference type="SUPFAM" id="SSF53822">
    <property type="entry name" value="Periplasmic binding protein-like I"/>
    <property type="match status" value="1"/>
</dbReference>
<evidence type="ECO:0008006" key="5">
    <source>
        <dbReference type="Google" id="ProtNLM"/>
    </source>
</evidence>
<reference evidence="4" key="1">
    <citation type="submission" date="2017-08" db="EMBL/GenBank/DDBJ databases">
        <title>A dynamic microbial community with high functional redundancy inhabits the cold, oxic subseafloor aquifer.</title>
        <authorList>
            <person name="Tully B.J."/>
            <person name="Wheat C.G."/>
            <person name="Glazer B.T."/>
            <person name="Huber J.A."/>
        </authorList>
    </citation>
    <scope>NUCLEOTIDE SEQUENCE [LARGE SCALE GENOMIC DNA]</scope>
</reference>
<evidence type="ECO:0000256" key="2">
    <source>
        <dbReference type="SAM" id="SignalP"/>
    </source>
</evidence>
<dbReference type="Gene3D" id="3.40.50.2300">
    <property type="match status" value="2"/>
</dbReference>
<dbReference type="InterPro" id="IPR028082">
    <property type="entry name" value="Peripla_BP_I"/>
</dbReference>
<organism evidence="3 4">
    <name type="scientific">SAR86 cluster bacterium</name>
    <dbReference type="NCBI Taxonomy" id="2030880"/>
    <lineage>
        <taxon>Bacteria</taxon>
        <taxon>Pseudomonadati</taxon>
        <taxon>Pseudomonadota</taxon>
        <taxon>Gammaproteobacteria</taxon>
        <taxon>SAR86 cluster</taxon>
    </lineage>
</organism>
<evidence type="ECO:0000313" key="4">
    <source>
        <dbReference type="Proteomes" id="UP000218327"/>
    </source>
</evidence>
<dbReference type="CDD" id="cd06339">
    <property type="entry name" value="PBP1_YraM_LppC_lipoprotein-like"/>
    <property type="match status" value="1"/>
</dbReference>
<dbReference type="GO" id="GO:0009252">
    <property type="term" value="P:peptidoglycan biosynthetic process"/>
    <property type="evidence" value="ECO:0007669"/>
    <property type="project" value="TreeGrafter"/>
</dbReference>
<gene>
    <name evidence="3" type="ORF">COA96_08070</name>
</gene>
<feature type="signal peptide" evidence="2">
    <location>
        <begin position="1"/>
        <end position="25"/>
    </location>
</feature>
<evidence type="ECO:0000313" key="3">
    <source>
        <dbReference type="EMBL" id="PCJ25090.1"/>
    </source>
</evidence>
<dbReference type="AlphaFoldDB" id="A0A2A5B151"/>
<comment type="caution">
    <text evidence="3">The sequence shown here is derived from an EMBL/GenBank/DDBJ whole genome shotgun (WGS) entry which is preliminary data.</text>
</comment>
<dbReference type="Pfam" id="PF04348">
    <property type="entry name" value="LppC"/>
    <property type="match status" value="1"/>
</dbReference>
<feature type="chain" id="PRO_5012359401" description="Penicillin-binding protein activator" evidence="2">
    <location>
        <begin position="26"/>
        <end position="632"/>
    </location>
</feature>
<protein>
    <recommendedName>
        <fullName evidence="5">Penicillin-binding protein activator</fullName>
    </recommendedName>
</protein>
<dbReference type="InterPro" id="IPR007443">
    <property type="entry name" value="LpoA"/>
</dbReference>
<dbReference type="PANTHER" id="PTHR38038">
    <property type="entry name" value="PENICILLIN-BINDING PROTEIN ACTIVATOR LPOA"/>
    <property type="match status" value="1"/>
</dbReference>
<accession>A0A2A5B151</accession>
<dbReference type="Proteomes" id="UP000218327">
    <property type="component" value="Unassembled WGS sequence"/>
</dbReference>
<dbReference type="GO" id="GO:0031241">
    <property type="term" value="C:periplasmic side of cell outer membrane"/>
    <property type="evidence" value="ECO:0007669"/>
    <property type="project" value="TreeGrafter"/>
</dbReference>
<evidence type="ECO:0000256" key="1">
    <source>
        <dbReference type="ARBA" id="ARBA00023136"/>
    </source>
</evidence>
<name>A0A2A5B151_9GAMM</name>
<dbReference type="EMBL" id="NVVJ01000020">
    <property type="protein sequence ID" value="PCJ25090.1"/>
    <property type="molecule type" value="Genomic_DNA"/>
</dbReference>
<keyword evidence="2" id="KW-0732">Signal</keyword>
<sequence length="632" mass="70284">MKLIFNRLLSLLQHTALLLSIAALGACGTSPPVVDIQPRDVDLSASSIDELLSAARGNSGAEAVRLTIIAMEEMLQFDMLGRASGQAELINDLDGLSDEMQLRAVLIRAEIALRQDQADTALRWLTGSIGSQIETLFEYQPQLQQIYYAKLGDAYQGSNDYIEAASAYIELASKINSTSLLNQTPDSQPEQLAHDRVWAALSKLSDSLMEEFATTTNSYETRGWIELARVIRSEQFSIKSQMDSIDRWRRIWSQHPASSQLPSALMNLRQTWDNRPKHIALILPLKTPAGNAIHEGFLSAYYQALTISREVPRISVYDSSDALSIYSIYNEAVSTGADLIIGPLNKELVNQLQQLEEIPVQTLALNYADDSFTNSSKLMQFGLAPEDEILQAATLAWEAGHRNAAIITPQSDVYLRLQSTFNEIWTNLGGRLVAEATFSGENDYAEVIKRVMAIDSSESRADRLLALLPRNSIEFIPRRRNDIDFIFLIANPREGRQIKPTLAFYFAGNIPVYSLPSIYDGQPNQSADQDLDGIVFTDAPWVLNLTDELKLETSTNLRPAQGPLQRLRAMGVDSFRLYPRLQQLANSEIESLQGVTGKLSMNESGRIHRDLEVARFVNGLATVLEGDLNDSD</sequence>
<keyword evidence="1" id="KW-0472">Membrane</keyword>